<dbReference type="EMBL" id="MU865414">
    <property type="protein sequence ID" value="KAK4223797.1"/>
    <property type="molecule type" value="Genomic_DNA"/>
</dbReference>
<organism evidence="1 2">
    <name type="scientific">Podospora fimiseda</name>
    <dbReference type="NCBI Taxonomy" id="252190"/>
    <lineage>
        <taxon>Eukaryota</taxon>
        <taxon>Fungi</taxon>
        <taxon>Dikarya</taxon>
        <taxon>Ascomycota</taxon>
        <taxon>Pezizomycotina</taxon>
        <taxon>Sordariomycetes</taxon>
        <taxon>Sordariomycetidae</taxon>
        <taxon>Sordariales</taxon>
        <taxon>Podosporaceae</taxon>
        <taxon>Podospora</taxon>
    </lineage>
</organism>
<gene>
    <name evidence="1" type="ORF">QBC38DRAFT_38595</name>
</gene>
<accession>A0AAN7BIA5</accession>
<reference evidence="1" key="2">
    <citation type="submission" date="2023-05" db="EMBL/GenBank/DDBJ databases">
        <authorList>
            <consortium name="Lawrence Berkeley National Laboratory"/>
            <person name="Steindorff A."/>
            <person name="Hensen N."/>
            <person name="Bonometti L."/>
            <person name="Westerberg I."/>
            <person name="Brannstrom I.O."/>
            <person name="Guillou S."/>
            <person name="Cros-Aarteil S."/>
            <person name="Calhoun S."/>
            <person name="Haridas S."/>
            <person name="Kuo A."/>
            <person name="Mondo S."/>
            <person name="Pangilinan J."/>
            <person name="Riley R."/>
            <person name="Labutti K."/>
            <person name="Andreopoulos B."/>
            <person name="Lipzen A."/>
            <person name="Chen C."/>
            <person name="Yanf M."/>
            <person name="Daum C."/>
            <person name="Ng V."/>
            <person name="Clum A."/>
            <person name="Ohm R."/>
            <person name="Martin F."/>
            <person name="Silar P."/>
            <person name="Natvig D."/>
            <person name="Lalanne C."/>
            <person name="Gautier V."/>
            <person name="Ament-Velasquez S.L."/>
            <person name="Kruys A."/>
            <person name="Hutchinson M.I."/>
            <person name="Powell A.J."/>
            <person name="Barry K."/>
            <person name="Miller A.N."/>
            <person name="Grigoriev I.V."/>
            <person name="Debuchy R."/>
            <person name="Gladieux P."/>
            <person name="Thoren M.H."/>
            <person name="Johannesson H."/>
        </authorList>
    </citation>
    <scope>NUCLEOTIDE SEQUENCE</scope>
    <source>
        <strain evidence="1">CBS 990.96</strain>
    </source>
</reference>
<evidence type="ECO:0000313" key="2">
    <source>
        <dbReference type="Proteomes" id="UP001301958"/>
    </source>
</evidence>
<proteinExistence type="predicted"/>
<keyword evidence="2" id="KW-1185">Reference proteome</keyword>
<evidence type="ECO:0000313" key="1">
    <source>
        <dbReference type="EMBL" id="KAK4223797.1"/>
    </source>
</evidence>
<name>A0AAN7BIA5_9PEZI</name>
<dbReference type="Proteomes" id="UP001301958">
    <property type="component" value="Unassembled WGS sequence"/>
</dbReference>
<reference evidence="1" key="1">
    <citation type="journal article" date="2023" name="Mol. Phylogenet. Evol.">
        <title>Genome-scale phylogeny and comparative genomics of the fungal order Sordariales.</title>
        <authorList>
            <person name="Hensen N."/>
            <person name="Bonometti L."/>
            <person name="Westerberg I."/>
            <person name="Brannstrom I.O."/>
            <person name="Guillou S."/>
            <person name="Cros-Aarteil S."/>
            <person name="Calhoun S."/>
            <person name="Haridas S."/>
            <person name="Kuo A."/>
            <person name="Mondo S."/>
            <person name="Pangilinan J."/>
            <person name="Riley R."/>
            <person name="LaButti K."/>
            <person name="Andreopoulos B."/>
            <person name="Lipzen A."/>
            <person name="Chen C."/>
            <person name="Yan M."/>
            <person name="Daum C."/>
            <person name="Ng V."/>
            <person name="Clum A."/>
            <person name="Steindorff A."/>
            <person name="Ohm R.A."/>
            <person name="Martin F."/>
            <person name="Silar P."/>
            <person name="Natvig D.O."/>
            <person name="Lalanne C."/>
            <person name="Gautier V."/>
            <person name="Ament-Velasquez S.L."/>
            <person name="Kruys A."/>
            <person name="Hutchinson M.I."/>
            <person name="Powell A.J."/>
            <person name="Barry K."/>
            <person name="Miller A.N."/>
            <person name="Grigoriev I.V."/>
            <person name="Debuchy R."/>
            <person name="Gladieux P."/>
            <person name="Hiltunen Thoren M."/>
            <person name="Johannesson H."/>
        </authorList>
    </citation>
    <scope>NUCLEOTIDE SEQUENCE</scope>
    <source>
        <strain evidence="1">CBS 990.96</strain>
    </source>
</reference>
<comment type="caution">
    <text evidence="1">The sequence shown here is derived from an EMBL/GenBank/DDBJ whole genome shotgun (WGS) entry which is preliminary data.</text>
</comment>
<protein>
    <submittedName>
        <fullName evidence="1">Uncharacterized protein</fullName>
    </submittedName>
</protein>
<sequence>MGSSSTHKKKSGQQSARQVIDSLLTHRINTLTELCRAERFAAAAETAEEAQAFQQPMTSAWDYYVSSNQMLTELRGLTPSYPFSGDVYAYAQELVRNDPKANRSWNFAWLVLQKIVDENLISTYAEIEANKPEMWTGMQPTSEQIQQLANCFMYEWSNAVQRMLQHWQVPPVWC</sequence>
<dbReference type="AlphaFoldDB" id="A0AAN7BIA5"/>